<dbReference type="EMBL" id="CAADRA010005133">
    <property type="protein sequence ID" value="VFT85569.1"/>
    <property type="molecule type" value="Genomic_DNA"/>
</dbReference>
<feature type="compositionally biased region" description="Low complexity" evidence="1">
    <location>
        <begin position="9"/>
        <end position="19"/>
    </location>
</feature>
<name>A0A485KKW9_9STRA</name>
<feature type="region of interest" description="Disordered" evidence="1">
    <location>
        <begin position="87"/>
        <end position="121"/>
    </location>
</feature>
<gene>
    <name evidence="3" type="primary">Aste57867_8683</name>
    <name evidence="2" type="ORF">As57867_008649</name>
    <name evidence="3" type="ORF">ASTE57867_8683</name>
</gene>
<dbReference type="AlphaFoldDB" id="A0A485KKW9"/>
<reference evidence="2" key="2">
    <citation type="submission" date="2019-06" db="EMBL/GenBank/DDBJ databases">
        <title>Genomics analysis of Aphanomyces spp. identifies a new class of oomycete effector associated with host adaptation.</title>
        <authorList>
            <person name="Gaulin E."/>
        </authorList>
    </citation>
    <scope>NUCLEOTIDE SEQUENCE</scope>
    <source>
        <strain evidence="2">CBS 578.67</strain>
    </source>
</reference>
<keyword evidence="4" id="KW-1185">Reference proteome</keyword>
<reference evidence="3 4" key="1">
    <citation type="submission" date="2019-03" db="EMBL/GenBank/DDBJ databases">
        <authorList>
            <person name="Gaulin E."/>
            <person name="Dumas B."/>
        </authorList>
    </citation>
    <scope>NUCLEOTIDE SEQUENCE [LARGE SCALE GENOMIC DNA]</scope>
    <source>
        <strain evidence="3">CBS 568.67</strain>
    </source>
</reference>
<proteinExistence type="predicted"/>
<sequence length="121" mass="14205">MQALIQPESPTSSSSSSASYYERHRARLLENQRLYRQRNRDKLKQIHKAYYQKHRERIVTTKQEKWHLAQALKKTRQRMSLKLILCHPPPAISTPQRRGKQLPMHDKHSTEVLGGCDPVPV</sequence>
<dbReference type="EMBL" id="VJMH01005112">
    <property type="protein sequence ID" value="KAF0700792.1"/>
    <property type="molecule type" value="Genomic_DNA"/>
</dbReference>
<accession>A0A485KKW9</accession>
<evidence type="ECO:0000313" key="4">
    <source>
        <dbReference type="Proteomes" id="UP000332933"/>
    </source>
</evidence>
<feature type="region of interest" description="Disordered" evidence="1">
    <location>
        <begin position="1"/>
        <end position="23"/>
    </location>
</feature>
<dbReference type="Proteomes" id="UP000332933">
    <property type="component" value="Unassembled WGS sequence"/>
</dbReference>
<protein>
    <submittedName>
        <fullName evidence="3">Aste57867_8683 protein</fullName>
    </submittedName>
</protein>
<evidence type="ECO:0000256" key="1">
    <source>
        <dbReference type="SAM" id="MobiDB-lite"/>
    </source>
</evidence>
<organism evidence="3 4">
    <name type="scientific">Aphanomyces stellatus</name>
    <dbReference type="NCBI Taxonomy" id="120398"/>
    <lineage>
        <taxon>Eukaryota</taxon>
        <taxon>Sar</taxon>
        <taxon>Stramenopiles</taxon>
        <taxon>Oomycota</taxon>
        <taxon>Saprolegniomycetes</taxon>
        <taxon>Saprolegniales</taxon>
        <taxon>Verrucalvaceae</taxon>
        <taxon>Aphanomyces</taxon>
    </lineage>
</organism>
<evidence type="ECO:0000313" key="3">
    <source>
        <dbReference type="EMBL" id="VFT85569.1"/>
    </source>
</evidence>
<evidence type="ECO:0000313" key="2">
    <source>
        <dbReference type="EMBL" id="KAF0700792.1"/>
    </source>
</evidence>